<accession>A0A806FI88</accession>
<feature type="compositionally biased region" description="Basic and acidic residues" evidence="1">
    <location>
        <begin position="569"/>
        <end position="579"/>
    </location>
</feature>
<dbReference type="EMBL" id="CP002915">
    <property type="protein sequence ID" value="AEK30935.1"/>
    <property type="molecule type" value="Genomic_DNA"/>
</dbReference>
<evidence type="ECO:0000256" key="2">
    <source>
        <dbReference type="SAM" id="SignalP"/>
    </source>
</evidence>
<evidence type="ECO:0000256" key="1">
    <source>
        <dbReference type="SAM" id="MobiDB-lite"/>
    </source>
</evidence>
<proteinExistence type="predicted"/>
<feature type="signal peptide" evidence="2">
    <location>
        <begin position="1"/>
        <end position="41"/>
    </location>
</feature>
<evidence type="ECO:0000313" key="4">
    <source>
        <dbReference type="Proteomes" id="UP000008394"/>
    </source>
</evidence>
<dbReference type="Proteomes" id="UP000008394">
    <property type="component" value="Chromosome"/>
</dbReference>
<feature type="chain" id="PRO_5032802442" evidence="2">
    <location>
        <begin position="42"/>
        <end position="671"/>
    </location>
</feature>
<name>A0A806FI88_BIFAN</name>
<dbReference type="AlphaFoldDB" id="A0A806FI88"/>
<gene>
    <name evidence="3" type="ORF">BALAC2494_01273</name>
</gene>
<dbReference type="KEGG" id="bnm:BALAC2494_01273"/>
<sequence length="671" mass="69610">MKHSSSPHHAKPSAAKAVLTAGLAAALCAALTMPALTSTHADQPATTNVEGLAARFTDDDLFMVNSAADSSRRMYAVSRNGTSHMQLDGSLPFTLDVSYTLNGPNVPVDRLNNASGMVGVHVVARVNDRAGDGMQRLGRQMRPFAFLSIPSAAVGDISASDGVVVQRDGSAITIAATAEPGSTLDFHVYADAKRFSMSPVALAVLPQSAPTGYTAQLQSLARNSTTLVNSITGENNDDANARLIGELERLREQERVLAQQQIAQADAAHKRAFHEYMAAYVSSYTAHLSGSVGNSTQLTALMGTAGELNGDTPLARAVTNLASAVNARSDAYQHTGAADEVDWIIRRIRQRGTQGLTAELSQRAGMNSRDGAQNYAAGQKQLSSAMIPYSMAYTDAYTENLNALTGGDVSRAQAMGAQAIAQTDAQFGSNSTLTSDQTKVDAAMNELAQARERTGASSADRQIALRYADRFSNAAANASGAAQNAGLGTPVSAIASQVYDGWLEHSIGGKIVGARTKAIADAQAKERRQQGDDAQAGASLVVASDDDAAADVSKFAGSAAAGLGVKGGGAKDDAAHHSSDAGGSGTPHRERVPESERLATQFGVSDLASGLVLHADPSQVVDETVIIGQAQPLLEAGAAMSGPSGGLASQLAHDTADHWPNLRLLLVRPTL</sequence>
<protein>
    <submittedName>
        <fullName evidence="3">Hypothetical membrane associated protein</fullName>
    </submittedName>
</protein>
<keyword evidence="2" id="KW-0732">Signal</keyword>
<evidence type="ECO:0000313" key="3">
    <source>
        <dbReference type="EMBL" id="AEK30935.1"/>
    </source>
</evidence>
<organism evidence="3 4">
    <name type="scientific">Bifidobacterium animalis subsp. lactis CNCM I-2494</name>
    <dbReference type="NCBI Taxonomy" id="1042403"/>
    <lineage>
        <taxon>Bacteria</taxon>
        <taxon>Bacillati</taxon>
        <taxon>Actinomycetota</taxon>
        <taxon>Actinomycetes</taxon>
        <taxon>Bifidobacteriales</taxon>
        <taxon>Bifidobacteriaceae</taxon>
        <taxon>Bifidobacterium</taxon>
    </lineage>
</organism>
<feature type="region of interest" description="Disordered" evidence="1">
    <location>
        <begin position="566"/>
        <end position="594"/>
    </location>
</feature>
<reference evidence="3 4" key="1">
    <citation type="journal article" date="2011" name="J. Bacteriol.">
        <title>Genome Sequence of the Probiotic Strain Bifidobacterium animalis subsp. lactis CNCM I-2494.</title>
        <authorList>
            <person name="Chervaux C."/>
            <person name="Grimaldi C."/>
            <person name="Bolotin A."/>
            <person name="Quinquis B."/>
            <person name="Legrain-Raspaud S."/>
            <person name="van Hylckama Vlieg J.E."/>
            <person name="Denariaz G."/>
            <person name="Smokvina T."/>
        </authorList>
    </citation>
    <scope>NUCLEOTIDE SEQUENCE [LARGE SCALE GENOMIC DNA]</scope>
    <source>
        <strain evidence="3 4">CNCM I-2494</strain>
    </source>
</reference>